<proteinExistence type="predicted"/>
<dbReference type="PANTHER" id="PTHR38439">
    <property type="entry name" value="AURACYANIN-B"/>
    <property type="match status" value="1"/>
</dbReference>
<dbReference type="Gene3D" id="2.60.40.420">
    <property type="entry name" value="Cupredoxins - blue copper proteins"/>
    <property type="match status" value="1"/>
</dbReference>
<feature type="domain" description="Blue (type 1) copper" evidence="4">
    <location>
        <begin position="70"/>
        <end position="159"/>
    </location>
</feature>
<evidence type="ECO:0000256" key="2">
    <source>
        <dbReference type="ARBA" id="ARBA00023008"/>
    </source>
</evidence>
<dbReference type="EMBL" id="DOZN01000015">
    <property type="protein sequence ID" value="HCC42266.1"/>
    <property type="molecule type" value="Genomic_DNA"/>
</dbReference>
<evidence type="ECO:0000259" key="4">
    <source>
        <dbReference type="Pfam" id="PF00127"/>
    </source>
</evidence>
<dbReference type="InterPro" id="IPR000923">
    <property type="entry name" value="BlueCu_1"/>
</dbReference>
<evidence type="ECO:0000313" key="6">
    <source>
        <dbReference type="Proteomes" id="UP000263336"/>
    </source>
</evidence>
<dbReference type="SUPFAM" id="SSF49503">
    <property type="entry name" value="Cupredoxins"/>
    <property type="match status" value="1"/>
</dbReference>
<evidence type="ECO:0000256" key="3">
    <source>
        <dbReference type="SAM" id="MobiDB-lite"/>
    </source>
</evidence>
<dbReference type="GO" id="GO:0009055">
    <property type="term" value="F:electron transfer activity"/>
    <property type="evidence" value="ECO:0007669"/>
    <property type="project" value="InterPro"/>
</dbReference>
<protein>
    <recommendedName>
        <fullName evidence="4">Blue (type 1) copper domain-containing protein</fullName>
    </recommendedName>
</protein>
<dbReference type="Proteomes" id="UP000263336">
    <property type="component" value="Unassembled WGS sequence"/>
</dbReference>
<comment type="caution">
    <text evidence="5">The sequence shown here is derived from an EMBL/GenBank/DDBJ whole genome shotgun (WGS) entry which is preliminary data.</text>
</comment>
<feature type="region of interest" description="Disordered" evidence="3">
    <location>
        <begin position="46"/>
        <end position="71"/>
    </location>
</feature>
<evidence type="ECO:0000313" key="5">
    <source>
        <dbReference type="EMBL" id="HCC42266.1"/>
    </source>
</evidence>
<gene>
    <name evidence="5" type="ORF">DEP93_02235</name>
</gene>
<reference evidence="5 6" key="1">
    <citation type="journal article" date="2018" name="Nat. Biotechnol.">
        <title>A standardized bacterial taxonomy based on genome phylogeny substantially revises the tree of life.</title>
        <authorList>
            <person name="Parks D.H."/>
            <person name="Chuvochina M."/>
            <person name="Waite D.W."/>
            <person name="Rinke C."/>
            <person name="Skarshewski A."/>
            <person name="Chaumeil P.A."/>
            <person name="Hugenholtz P."/>
        </authorList>
    </citation>
    <scope>NUCLEOTIDE SEQUENCE [LARGE SCALE GENOMIC DNA]</scope>
    <source>
        <strain evidence="5">UBA11701</strain>
    </source>
</reference>
<evidence type="ECO:0000256" key="1">
    <source>
        <dbReference type="ARBA" id="ARBA00022723"/>
    </source>
</evidence>
<keyword evidence="1" id="KW-0479">Metal-binding</keyword>
<keyword evidence="2" id="KW-0186">Copper</keyword>
<dbReference type="PANTHER" id="PTHR38439:SF3">
    <property type="entry name" value="COPPER-RESISTANT CUPROPROTEIN COPI"/>
    <property type="match status" value="1"/>
</dbReference>
<sequence length="159" mass="17693">MESQKPKNQSFPYLPLLLILGGVGIYFLLKLPAKKNAVTENVSAPQIRTITDDQEEPEPSSEQKQTPQNEVRVTIDGSPFKFLPNTISAKVGDKIIITFRNMEGTHDLRLDEFNVATKLLKAGETDTVEFTADKAGVFEYYCSVGEHRKMGMVGTLTVE</sequence>
<dbReference type="Pfam" id="PF00127">
    <property type="entry name" value="Copper-bind"/>
    <property type="match status" value="1"/>
</dbReference>
<name>A0A3D0ZQ84_UNCKA</name>
<accession>A0A3D0ZQ84</accession>
<dbReference type="GO" id="GO:0005507">
    <property type="term" value="F:copper ion binding"/>
    <property type="evidence" value="ECO:0007669"/>
    <property type="project" value="InterPro"/>
</dbReference>
<dbReference type="PROSITE" id="PS00079">
    <property type="entry name" value="MULTICOPPER_OXIDASE1"/>
    <property type="match status" value="1"/>
</dbReference>
<dbReference type="AlphaFoldDB" id="A0A3D0ZQ84"/>
<dbReference type="InterPro" id="IPR033138">
    <property type="entry name" value="Cu_oxidase_CS"/>
</dbReference>
<organism evidence="5 6">
    <name type="scientific">candidate division WWE3 bacterium</name>
    <dbReference type="NCBI Taxonomy" id="2053526"/>
    <lineage>
        <taxon>Bacteria</taxon>
        <taxon>Katanobacteria</taxon>
    </lineage>
</organism>
<dbReference type="InterPro" id="IPR050845">
    <property type="entry name" value="Cu-binding_ET"/>
</dbReference>
<dbReference type="InterPro" id="IPR008972">
    <property type="entry name" value="Cupredoxin"/>
</dbReference>